<keyword evidence="3" id="KW-1185">Reference proteome</keyword>
<protein>
    <submittedName>
        <fullName evidence="2">Uncharacterized protein</fullName>
    </submittedName>
</protein>
<dbReference type="InParanoid" id="F7AVK0"/>
<evidence type="ECO:0000313" key="3">
    <source>
        <dbReference type="Proteomes" id="UP000008144"/>
    </source>
</evidence>
<dbReference type="EMBL" id="EAAA01002045">
    <property type="status" value="NOT_ANNOTATED_CDS"/>
    <property type="molecule type" value="Genomic_DNA"/>
</dbReference>
<name>F7AVK0_CIOIN</name>
<feature type="compositionally biased region" description="Basic and acidic residues" evidence="1">
    <location>
        <begin position="1"/>
        <end position="19"/>
    </location>
</feature>
<sequence>MSHNRSTESRSGTEDRELSETESCSFFLTETDSDVLIGGWSPAEDDPKVTIDSSVLTQNELTSLYHKMGWLLFHMNNRSEGIVMLQKCRQHIDANRPLSSVENLILFESICLQCMHTTDVSIADLQLAINVYDNLSLHTMDLSYLKLRELSETKGYICLHLAIRLMINKREEEAHGVFMVAYNIMKECGSISGHAQ</sequence>
<dbReference type="Ensembl" id="ENSCINT00000023296.2">
    <property type="protein sequence ID" value="ENSCINP00000023050.2"/>
    <property type="gene ID" value="ENSCING00000012313.2"/>
</dbReference>
<accession>F7AVK0</accession>
<dbReference type="Proteomes" id="UP000008144">
    <property type="component" value="Chromosome 5"/>
</dbReference>
<reference evidence="2" key="2">
    <citation type="journal article" date="2008" name="Genome Biol.">
        <title>Improved genome assembly and evidence-based global gene model set for the chordate Ciona intestinalis: new insight into intron and operon populations.</title>
        <authorList>
            <person name="Satou Y."/>
            <person name="Mineta K."/>
            <person name="Ogasawara M."/>
            <person name="Sasakura Y."/>
            <person name="Shoguchi E."/>
            <person name="Ueno K."/>
            <person name="Yamada L."/>
            <person name="Matsumoto J."/>
            <person name="Wasserscheid J."/>
            <person name="Dewar K."/>
            <person name="Wiley G.B."/>
            <person name="Macmil S.L."/>
            <person name="Roe B.A."/>
            <person name="Zeller R.W."/>
            <person name="Hastings K.E."/>
            <person name="Lemaire P."/>
            <person name="Lindquist E."/>
            <person name="Endo T."/>
            <person name="Hotta K."/>
            <person name="Inaba K."/>
        </authorList>
    </citation>
    <scope>NUCLEOTIDE SEQUENCE [LARGE SCALE GENOMIC DNA]</scope>
    <source>
        <strain evidence="2">wild type</strain>
    </source>
</reference>
<organism evidence="2 3">
    <name type="scientific">Ciona intestinalis</name>
    <name type="common">Transparent sea squirt</name>
    <name type="synonym">Ascidia intestinalis</name>
    <dbReference type="NCBI Taxonomy" id="7719"/>
    <lineage>
        <taxon>Eukaryota</taxon>
        <taxon>Metazoa</taxon>
        <taxon>Chordata</taxon>
        <taxon>Tunicata</taxon>
        <taxon>Ascidiacea</taxon>
        <taxon>Phlebobranchia</taxon>
        <taxon>Cionidae</taxon>
        <taxon>Ciona</taxon>
    </lineage>
</organism>
<feature type="region of interest" description="Disordered" evidence="1">
    <location>
        <begin position="1"/>
        <end position="22"/>
    </location>
</feature>
<dbReference type="AlphaFoldDB" id="F7AVK0"/>
<reference evidence="2" key="3">
    <citation type="submission" date="2025-08" db="UniProtKB">
        <authorList>
            <consortium name="Ensembl"/>
        </authorList>
    </citation>
    <scope>IDENTIFICATION</scope>
</reference>
<evidence type="ECO:0000313" key="2">
    <source>
        <dbReference type="Ensembl" id="ENSCINP00000023050.2"/>
    </source>
</evidence>
<evidence type="ECO:0000256" key="1">
    <source>
        <dbReference type="SAM" id="MobiDB-lite"/>
    </source>
</evidence>
<proteinExistence type="predicted"/>
<reference evidence="3" key="1">
    <citation type="journal article" date="2002" name="Science">
        <title>The draft genome of Ciona intestinalis: insights into chordate and vertebrate origins.</title>
        <authorList>
            <person name="Dehal P."/>
            <person name="Satou Y."/>
            <person name="Campbell R.K."/>
            <person name="Chapman J."/>
            <person name="Degnan B."/>
            <person name="De Tomaso A."/>
            <person name="Davidson B."/>
            <person name="Di Gregorio A."/>
            <person name="Gelpke M."/>
            <person name="Goodstein D.M."/>
            <person name="Harafuji N."/>
            <person name="Hastings K.E."/>
            <person name="Ho I."/>
            <person name="Hotta K."/>
            <person name="Huang W."/>
            <person name="Kawashima T."/>
            <person name="Lemaire P."/>
            <person name="Martinez D."/>
            <person name="Meinertzhagen I.A."/>
            <person name="Necula S."/>
            <person name="Nonaka M."/>
            <person name="Putnam N."/>
            <person name="Rash S."/>
            <person name="Saiga H."/>
            <person name="Satake M."/>
            <person name="Terry A."/>
            <person name="Yamada L."/>
            <person name="Wang H.G."/>
            <person name="Awazu S."/>
            <person name="Azumi K."/>
            <person name="Boore J."/>
            <person name="Branno M."/>
            <person name="Chin-Bow S."/>
            <person name="DeSantis R."/>
            <person name="Doyle S."/>
            <person name="Francino P."/>
            <person name="Keys D.N."/>
            <person name="Haga S."/>
            <person name="Hayashi H."/>
            <person name="Hino K."/>
            <person name="Imai K.S."/>
            <person name="Inaba K."/>
            <person name="Kano S."/>
            <person name="Kobayashi K."/>
            <person name="Kobayashi M."/>
            <person name="Lee B.I."/>
            <person name="Makabe K.W."/>
            <person name="Manohar C."/>
            <person name="Matassi G."/>
            <person name="Medina M."/>
            <person name="Mochizuki Y."/>
            <person name="Mount S."/>
            <person name="Morishita T."/>
            <person name="Miura S."/>
            <person name="Nakayama A."/>
            <person name="Nishizaka S."/>
            <person name="Nomoto H."/>
            <person name="Ohta F."/>
            <person name="Oishi K."/>
            <person name="Rigoutsos I."/>
            <person name="Sano M."/>
            <person name="Sasaki A."/>
            <person name="Sasakura Y."/>
            <person name="Shoguchi E."/>
            <person name="Shin-i T."/>
            <person name="Spagnuolo A."/>
            <person name="Stainier D."/>
            <person name="Suzuki M.M."/>
            <person name="Tassy O."/>
            <person name="Takatori N."/>
            <person name="Tokuoka M."/>
            <person name="Yagi K."/>
            <person name="Yoshizaki F."/>
            <person name="Wada S."/>
            <person name="Zhang C."/>
            <person name="Hyatt P.D."/>
            <person name="Larimer F."/>
            <person name="Detter C."/>
            <person name="Doggett N."/>
            <person name="Glavina T."/>
            <person name="Hawkins T."/>
            <person name="Richardson P."/>
            <person name="Lucas S."/>
            <person name="Kohara Y."/>
            <person name="Levine M."/>
            <person name="Satoh N."/>
            <person name="Rokhsar D.S."/>
        </authorList>
    </citation>
    <scope>NUCLEOTIDE SEQUENCE [LARGE SCALE GENOMIC DNA]</scope>
</reference>
<reference evidence="2" key="4">
    <citation type="submission" date="2025-09" db="UniProtKB">
        <authorList>
            <consortium name="Ensembl"/>
        </authorList>
    </citation>
    <scope>IDENTIFICATION</scope>
</reference>
<dbReference type="HOGENOM" id="CLU_1392987_0_0_1"/>